<dbReference type="GO" id="GO:0005524">
    <property type="term" value="F:ATP binding"/>
    <property type="evidence" value="ECO:0007669"/>
    <property type="project" value="UniProtKB-KW"/>
</dbReference>
<feature type="non-terminal residue" evidence="6">
    <location>
        <position position="163"/>
    </location>
</feature>
<feature type="domain" description="Helicase XPB/Ssl2 N-terminal" evidence="5">
    <location>
        <begin position="7"/>
        <end position="127"/>
    </location>
</feature>
<dbReference type="EMBL" id="BARU01043280">
    <property type="protein sequence ID" value="GAH79663.1"/>
    <property type="molecule type" value="Genomic_DNA"/>
</dbReference>
<proteinExistence type="predicted"/>
<evidence type="ECO:0000256" key="2">
    <source>
        <dbReference type="ARBA" id="ARBA00022801"/>
    </source>
</evidence>
<comment type="caution">
    <text evidence="6">The sequence shown here is derived from an EMBL/GenBank/DDBJ whole genome shotgun (WGS) entry which is preliminary data.</text>
</comment>
<reference evidence="6" key="1">
    <citation type="journal article" date="2014" name="Front. Microbiol.">
        <title>High frequency of phylogenetically diverse reductive dehalogenase-homologous genes in deep subseafloor sedimentary metagenomes.</title>
        <authorList>
            <person name="Kawai M."/>
            <person name="Futagami T."/>
            <person name="Toyoda A."/>
            <person name="Takaki Y."/>
            <person name="Nishi S."/>
            <person name="Hori S."/>
            <person name="Arai W."/>
            <person name="Tsubouchi T."/>
            <person name="Morono Y."/>
            <person name="Uchiyama I."/>
            <person name="Ito T."/>
            <person name="Fujiyama A."/>
            <person name="Inagaki F."/>
            <person name="Takami H."/>
        </authorList>
    </citation>
    <scope>NUCLEOTIDE SEQUENCE</scope>
    <source>
        <strain evidence="6">Expedition CK06-06</strain>
    </source>
</reference>
<evidence type="ECO:0000256" key="1">
    <source>
        <dbReference type="ARBA" id="ARBA00022741"/>
    </source>
</evidence>
<gene>
    <name evidence="6" type="ORF">S03H2_66310</name>
</gene>
<dbReference type="GO" id="GO:0004386">
    <property type="term" value="F:helicase activity"/>
    <property type="evidence" value="ECO:0007669"/>
    <property type="project" value="UniProtKB-KW"/>
</dbReference>
<dbReference type="Pfam" id="PF13625">
    <property type="entry name" value="Helicase_C_3"/>
    <property type="match status" value="1"/>
</dbReference>
<dbReference type="PANTHER" id="PTHR11274:SF0">
    <property type="entry name" value="GENERAL TRANSCRIPTION AND DNA REPAIR FACTOR IIH HELICASE SUBUNIT XPB"/>
    <property type="match status" value="1"/>
</dbReference>
<evidence type="ECO:0000256" key="3">
    <source>
        <dbReference type="ARBA" id="ARBA00022806"/>
    </source>
</evidence>
<dbReference type="GO" id="GO:0016787">
    <property type="term" value="F:hydrolase activity"/>
    <property type="evidence" value="ECO:0007669"/>
    <property type="project" value="UniProtKB-KW"/>
</dbReference>
<keyword evidence="3" id="KW-0347">Helicase</keyword>
<evidence type="ECO:0000256" key="4">
    <source>
        <dbReference type="ARBA" id="ARBA00022840"/>
    </source>
</evidence>
<sequence length="163" mass="18645">MTREKPLIVQSDYTILLEVDSPLFEEVRDHLLTFAELVKSPEHIHTYRISPISLWNAASGGIDDVFILATLERYGRYEIPQNIRSFIIQQIGRYGRLKLVRADEGLLLTSEDPLLIEEIANLRKAKPHIIGQVDERNLLVKDMSRGLIKQILIHLGHPVEDTA</sequence>
<evidence type="ECO:0000313" key="6">
    <source>
        <dbReference type="EMBL" id="GAH79663.1"/>
    </source>
</evidence>
<accession>X1KC68</accession>
<dbReference type="InterPro" id="IPR032830">
    <property type="entry name" value="XPB/Ssl2_N"/>
</dbReference>
<dbReference type="PANTHER" id="PTHR11274">
    <property type="entry name" value="RAD25/XP-B DNA REPAIR HELICASE"/>
    <property type="match status" value="1"/>
</dbReference>
<name>X1KC68_9ZZZZ</name>
<dbReference type="AlphaFoldDB" id="X1KC68"/>
<keyword evidence="4" id="KW-0067">ATP-binding</keyword>
<evidence type="ECO:0000259" key="5">
    <source>
        <dbReference type="Pfam" id="PF13625"/>
    </source>
</evidence>
<keyword evidence="1" id="KW-0547">Nucleotide-binding</keyword>
<dbReference type="InterPro" id="IPR050615">
    <property type="entry name" value="ATP-dep_DNA_Helicase"/>
</dbReference>
<protein>
    <recommendedName>
        <fullName evidence="5">Helicase XPB/Ssl2 N-terminal domain-containing protein</fullName>
    </recommendedName>
</protein>
<keyword evidence="2" id="KW-0378">Hydrolase</keyword>
<organism evidence="6">
    <name type="scientific">marine sediment metagenome</name>
    <dbReference type="NCBI Taxonomy" id="412755"/>
    <lineage>
        <taxon>unclassified sequences</taxon>
        <taxon>metagenomes</taxon>
        <taxon>ecological metagenomes</taxon>
    </lineage>
</organism>